<dbReference type="InterPro" id="IPR016055">
    <property type="entry name" value="A-D-PHexomutase_a/b/a-I/II/III"/>
</dbReference>
<evidence type="ECO:0000256" key="6">
    <source>
        <dbReference type="ARBA" id="ARBA00023235"/>
    </source>
</evidence>
<dbReference type="EMBL" id="WIND01000007">
    <property type="protein sequence ID" value="MSU90165.1"/>
    <property type="molecule type" value="Genomic_DNA"/>
</dbReference>
<evidence type="ECO:0000259" key="8">
    <source>
        <dbReference type="Pfam" id="PF00408"/>
    </source>
</evidence>
<evidence type="ECO:0000256" key="1">
    <source>
        <dbReference type="ARBA" id="ARBA00001946"/>
    </source>
</evidence>
<dbReference type="Pfam" id="PF02878">
    <property type="entry name" value="PGM_PMM_I"/>
    <property type="match status" value="1"/>
</dbReference>
<keyword evidence="5 7" id="KW-0460">Magnesium</keyword>
<dbReference type="SUPFAM" id="SSF53738">
    <property type="entry name" value="Phosphoglucomutase, first 3 domains"/>
    <property type="match status" value="3"/>
</dbReference>
<dbReference type="Gene3D" id="3.40.120.10">
    <property type="entry name" value="Alpha-D-Glucose-1,6-Bisphosphate, subunit A, domain 3"/>
    <property type="match status" value="3"/>
</dbReference>
<evidence type="ECO:0000259" key="10">
    <source>
        <dbReference type="Pfam" id="PF02879"/>
    </source>
</evidence>
<evidence type="ECO:0000259" key="9">
    <source>
        <dbReference type="Pfam" id="PF02878"/>
    </source>
</evidence>
<dbReference type="InterPro" id="IPR005846">
    <property type="entry name" value="A-D-PHexomutase_a/b/a-III"/>
</dbReference>
<dbReference type="InterPro" id="IPR036900">
    <property type="entry name" value="A-D-PHexomutase_C_sf"/>
</dbReference>
<feature type="domain" description="Alpha-D-phosphohexomutase C-terminal" evidence="8">
    <location>
        <begin position="379"/>
        <end position="452"/>
    </location>
</feature>
<comment type="caution">
    <text evidence="12">The sequence shown here is derived from an EMBL/GenBank/DDBJ whole genome shotgun (WGS) entry which is preliminary data.</text>
</comment>
<dbReference type="PROSITE" id="PS00710">
    <property type="entry name" value="PGM_PMM"/>
    <property type="match status" value="1"/>
</dbReference>
<proteinExistence type="inferred from homology"/>
<dbReference type="SUPFAM" id="SSF55957">
    <property type="entry name" value="Phosphoglucomutase, C-terminal domain"/>
    <property type="match status" value="1"/>
</dbReference>
<dbReference type="PANTHER" id="PTHR43771:SF1">
    <property type="entry name" value="PHOSPHOMANNOMUTASE"/>
    <property type="match status" value="1"/>
</dbReference>
<name>A0A6L5Z259_9RHOB</name>
<evidence type="ECO:0000256" key="3">
    <source>
        <dbReference type="ARBA" id="ARBA00022553"/>
    </source>
</evidence>
<dbReference type="Proteomes" id="UP000474957">
    <property type="component" value="Unassembled WGS sequence"/>
</dbReference>
<evidence type="ECO:0000256" key="2">
    <source>
        <dbReference type="ARBA" id="ARBA00010231"/>
    </source>
</evidence>
<dbReference type="InterPro" id="IPR005841">
    <property type="entry name" value="Alpha-D-phosphohexomutase_SF"/>
</dbReference>
<dbReference type="GO" id="GO:0000287">
    <property type="term" value="F:magnesium ion binding"/>
    <property type="evidence" value="ECO:0007669"/>
    <property type="project" value="InterPro"/>
</dbReference>
<accession>A0A6L5Z259</accession>
<dbReference type="PANTHER" id="PTHR43771">
    <property type="entry name" value="PHOSPHOMANNOMUTASE"/>
    <property type="match status" value="1"/>
</dbReference>
<gene>
    <name evidence="12" type="ORF">GE300_11135</name>
</gene>
<keyword evidence="6" id="KW-0413">Isomerase</keyword>
<keyword evidence="3" id="KW-0597">Phosphoprotein</keyword>
<evidence type="ECO:0000313" key="12">
    <source>
        <dbReference type="EMBL" id="MSU90165.1"/>
    </source>
</evidence>
<feature type="domain" description="Alpha-D-phosphohexomutase alpha/beta/alpha" evidence="11">
    <location>
        <begin position="261"/>
        <end position="370"/>
    </location>
</feature>
<dbReference type="Pfam" id="PF02880">
    <property type="entry name" value="PGM_PMM_III"/>
    <property type="match status" value="1"/>
</dbReference>
<dbReference type="Pfam" id="PF00408">
    <property type="entry name" value="PGM_PMM_IV"/>
    <property type="match status" value="1"/>
</dbReference>
<protein>
    <submittedName>
        <fullName evidence="12">Phosphomannomutase</fullName>
    </submittedName>
</protein>
<dbReference type="CDD" id="cd03089">
    <property type="entry name" value="PMM_PGM"/>
    <property type="match status" value="1"/>
</dbReference>
<dbReference type="RefSeq" id="WP_154446646.1">
    <property type="nucleotide sequence ID" value="NZ_WIND01000007.1"/>
</dbReference>
<dbReference type="InterPro" id="IPR005845">
    <property type="entry name" value="A-D-PHexomutase_a/b/a-II"/>
</dbReference>
<keyword evidence="13" id="KW-1185">Reference proteome</keyword>
<evidence type="ECO:0000259" key="11">
    <source>
        <dbReference type="Pfam" id="PF02880"/>
    </source>
</evidence>
<evidence type="ECO:0000256" key="7">
    <source>
        <dbReference type="RuleBase" id="RU004326"/>
    </source>
</evidence>
<comment type="similarity">
    <text evidence="2 7">Belongs to the phosphohexose mutase family.</text>
</comment>
<dbReference type="InterPro" id="IPR005843">
    <property type="entry name" value="A-D-PHexomutase_C"/>
</dbReference>
<feature type="domain" description="Alpha-D-phosphohexomutase alpha/beta/alpha" evidence="10">
    <location>
        <begin position="152"/>
        <end position="257"/>
    </location>
</feature>
<reference evidence="12 13" key="1">
    <citation type="submission" date="2019-10" db="EMBL/GenBank/DDBJ databases">
        <title>Cognatihalovulum marinum gen. nov. sp. nov., a new member of the family Rhodobacteraceae isolated from deep seawater of the Northwest Indian Ocean.</title>
        <authorList>
            <person name="Ruan C."/>
            <person name="Wang J."/>
            <person name="Zheng X."/>
            <person name="Song L."/>
            <person name="Zhu Y."/>
            <person name="Huang Y."/>
            <person name="Lu Z."/>
            <person name="Du W."/>
            <person name="Huang L."/>
            <person name="Dai X."/>
        </authorList>
    </citation>
    <scope>NUCLEOTIDE SEQUENCE [LARGE SCALE GENOMIC DNA]</scope>
    <source>
        <strain evidence="12 13">2CG4</strain>
    </source>
</reference>
<dbReference type="Pfam" id="PF02879">
    <property type="entry name" value="PGM_PMM_II"/>
    <property type="match status" value="1"/>
</dbReference>
<dbReference type="InterPro" id="IPR016066">
    <property type="entry name" value="A-D-PHexomutase_CS"/>
</dbReference>
<dbReference type="PRINTS" id="PR00509">
    <property type="entry name" value="PGMPMM"/>
</dbReference>
<organism evidence="12 13">
    <name type="scientific">Halovulum marinum</name>
    <dbReference type="NCBI Taxonomy" id="2662447"/>
    <lineage>
        <taxon>Bacteria</taxon>
        <taxon>Pseudomonadati</taxon>
        <taxon>Pseudomonadota</taxon>
        <taxon>Alphaproteobacteria</taxon>
        <taxon>Rhodobacterales</taxon>
        <taxon>Paracoccaceae</taxon>
        <taxon>Halovulum</taxon>
    </lineage>
</organism>
<comment type="cofactor">
    <cofactor evidence="1">
        <name>Mg(2+)</name>
        <dbReference type="ChEBI" id="CHEBI:18420"/>
    </cofactor>
</comment>
<feature type="domain" description="Alpha-D-phosphohexomutase alpha/beta/alpha" evidence="9">
    <location>
        <begin position="5"/>
        <end position="128"/>
    </location>
</feature>
<dbReference type="GO" id="GO:0016868">
    <property type="term" value="F:intramolecular phosphotransferase activity"/>
    <property type="evidence" value="ECO:0007669"/>
    <property type="project" value="InterPro"/>
</dbReference>
<dbReference type="AlphaFoldDB" id="A0A6L5Z259"/>
<evidence type="ECO:0000256" key="4">
    <source>
        <dbReference type="ARBA" id="ARBA00022723"/>
    </source>
</evidence>
<dbReference type="InterPro" id="IPR005844">
    <property type="entry name" value="A-D-PHexomutase_a/b/a-I"/>
</dbReference>
<sequence>MTSPFKAYDLRGRAGDTLDAALMRRVGHAFALEIAGGRPVVIGRDPRDSSPELADALAEGLADGGSDALDLGLCGTEEVYFATDHLGAGGGLMVTASHNPPGDNGLKLVRAGARPLNRETGLNRIEALAAVPGRLPRPAAARGSRRAVAARDAYVARVLSFVDPAALAPLRILVNAGNGAAGPTFDAIADALAAAGAPLRFSRLHHDPDPSFPNGVPNPLLPETHPPTRAAVLDRGADLGVAWDGDFDRCFFFDHRGRFVDGAYLVGLLARAMLREAPGQPVVYDQRVVLNTRDVLAAHGGQGVMARTGHSYMKAAMRAANAVYGGEMSAHHYFRDFMYCDSGMIPWLLVARLLGQTGRPLADLLADRIAAFPVSGERNFRLDDADAGIARVEATYAPRALERDDSDGMSLTMPGPWRFNLRRSNTEPLVRLNVEAAGDAGRVAAETAQIAALLTGAA</sequence>
<evidence type="ECO:0000313" key="13">
    <source>
        <dbReference type="Proteomes" id="UP000474957"/>
    </source>
</evidence>
<dbReference type="Gene3D" id="3.30.310.50">
    <property type="entry name" value="Alpha-D-phosphohexomutase, C-terminal domain"/>
    <property type="match status" value="1"/>
</dbReference>
<dbReference type="GO" id="GO:0005975">
    <property type="term" value="P:carbohydrate metabolic process"/>
    <property type="evidence" value="ECO:0007669"/>
    <property type="project" value="InterPro"/>
</dbReference>
<keyword evidence="4 7" id="KW-0479">Metal-binding</keyword>
<evidence type="ECO:0000256" key="5">
    <source>
        <dbReference type="ARBA" id="ARBA00022842"/>
    </source>
</evidence>